<name>A0A7X0KV69_9MICO</name>
<evidence type="ECO:0000256" key="9">
    <source>
        <dbReference type="ARBA" id="ARBA00023221"/>
    </source>
</evidence>
<dbReference type="GO" id="GO:0004769">
    <property type="term" value="F:steroid Delta-isomerase activity"/>
    <property type="evidence" value="ECO:0007669"/>
    <property type="project" value="UniProtKB-EC"/>
</dbReference>
<evidence type="ECO:0000256" key="1">
    <source>
        <dbReference type="ARBA" id="ARBA00001974"/>
    </source>
</evidence>
<protein>
    <recommendedName>
        <fullName evidence="14">Cholesterol oxidase</fullName>
        <ecNumber evidence="13">1.1.3.6</ecNumber>
        <ecNumber evidence="11">5.3.3.1</ecNumber>
    </recommendedName>
    <alternativeName>
        <fullName evidence="15">Cholesterol isomerase</fullName>
    </alternativeName>
</protein>
<comment type="similarity">
    <text evidence="2">Belongs to the GMC oxidoreductase family.</text>
</comment>
<evidence type="ECO:0000256" key="12">
    <source>
        <dbReference type="ARBA" id="ARBA00049645"/>
    </source>
</evidence>
<dbReference type="PANTHER" id="PTHR47470:SF1">
    <property type="entry name" value="FAD-DEPENDENT OXIDOREDUCTASE 2 FAD BINDING DOMAIN-CONTAINING PROTEIN"/>
    <property type="match status" value="1"/>
</dbReference>
<evidence type="ECO:0000256" key="15">
    <source>
        <dbReference type="ARBA" id="ARBA00049778"/>
    </source>
</evidence>
<feature type="region of interest" description="Disordered" evidence="16">
    <location>
        <begin position="557"/>
        <end position="585"/>
    </location>
</feature>
<reference evidence="18 19" key="1">
    <citation type="submission" date="2020-08" db="EMBL/GenBank/DDBJ databases">
        <title>Sequencing the genomes of 1000 actinobacteria strains.</title>
        <authorList>
            <person name="Klenk H.-P."/>
        </authorList>
    </citation>
    <scope>NUCLEOTIDE SEQUENCE [LARGE SCALE GENOMIC DNA]</scope>
    <source>
        <strain evidence="18 19">DSM 12511</strain>
    </source>
</reference>
<evidence type="ECO:0000256" key="2">
    <source>
        <dbReference type="ARBA" id="ARBA00010790"/>
    </source>
</evidence>
<evidence type="ECO:0000256" key="3">
    <source>
        <dbReference type="ARBA" id="ARBA00022548"/>
    </source>
</evidence>
<evidence type="ECO:0000256" key="16">
    <source>
        <dbReference type="SAM" id="MobiDB-lite"/>
    </source>
</evidence>
<dbReference type="SUPFAM" id="SSF51905">
    <property type="entry name" value="FAD/NAD(P)-binding domain"/>
    <property type="match status" value="1"/>
</dbReference>
<comment type="caution">
    <text evidence="18">The sequence shown here is derived from an EMBL/GenBank/DDBJ whole genome shotgun (WGS) entry which is preliminary data.</text>
</comment>
<dbReference type="InterPro" id="IPR036188">
    <property type="entry name" value="FAD/NAD-bd_sf"/>
</dbReference>
<keyword evidence="6 18" id="KW-0560">Oxidoreductase</keyword>
<evidence type="ECO:0000256" key="14">
    <source>
        <dbReference type="ARBA" id="ARBA00049744"/>
    </source>
</evidence>
<dbReference type="EMBL" id="JACHML010000001">
    <property type="protein sequence ID" value="MBB6391920.1"/>
    <property type="molecule type" value="Genomic_DNA"/>
</dbReference>
<dbReference type="EC" id="1.1.3.6" evidence="13"/>
<keyword evidence="4" id="KW-0285">Flavoprotein</keyword>
<evidence type="ECO:0000313" key="19">
    <source>
        <dbReference type="Proteomes" id="UP000537775"/>
    </source>
</evidence>
<keyword evidence="8" id="KW-1207">Sterol metabolism</keyword>
<keyword evidence="9" id="KW-0753">Steroid metabolism</keyword>
<keyword evidence="19" id="KW-1185">Reference proteome</keyword>
<proteinExistence type="inferred from homology"/>
<evidence type="ECO:0000313" key="18">
    <source>
        <dbReference type="EMBL" id="MBB6391920.1"/>
    </source>
</evidence>
<evidence type="ECO:0000256" key="11">
    <source>
        <dbReference type="ARBA" id="ARBA00038856"/>
    </source>
</evidence>
<comment type="cofactor">
    <cofactor evidence="1">
        <name>FAD</name>
        <dbReference type="ChEBI" id="CHEBI:57692"/>
    </cofactor>
</comment>
<dbReference type="GO" id="GO:0016995">
    <property type="term" value="F:cholesterol oxidase activity"/>
    <property type="evidence" value="ECO:0007669"/>
    <property type="project" value="UniProtKB-EC"/>
</dbReference>
<keyword evidence="3" id="KW-0153">Cholesterol metabolism</keyword>
<evidence type="ECO:0000256" key="8">
    <source>
        <dbReference type="ARBA" id="ARBA00023166"/>
    </source>
</evidence>
<dbReference type="Proteomes" id="UP000537775">
    <property type="component" value="Unassembled WGS sequence"/>
</dbReference>
<gene>
    <name evidence="18" type="ORF">HD594_002233</name>
</gene>
<feature type="domain" description="Glucose-methanol-choline oxidoreductase C-terminal" evidence="17">
    <location>
        <begin position="492"/>
        <end position="549"/>
    </location>
</feature>
<dbReference type="AlphaFoldDB" id="A0A7X0KV69"/>
<evidence type="ECO:0000256" key="5">
    <source>
        <dbReference type="ARBA" id="ARBA00022827"/>
    </source>
</evidence>
<dbReference type="Pfam" id="PF05199">
    <property type="entry name" value="GMC_oxred_C"/>
    <property type="match status" value="1"/>
</dbReference>
<dbReference type="RefSeq" id="WP_184751037.1">
    <property type="nucleotide sequence ID" value="NZ_BAAAJR010000005.1"/>
</dbReference>
<keyword evidence="7" id="KW-0443">Lipid metabolism</keyword>
<dbReference type="Gene3D" id="3.50.50.60">
    <property type="entry name" value="FAD/NAD(P)-binding domain"/>
    <property type="match status" value="3"/>
</dbReference>
<evidence type="ECO:0000259" key="17">
    <source>
        <dbReference type="Pfam" id="PF05199"/>
    </source>
</evidence>
<dbReference type="EC" id="5.3.3.1" evidence="11"/>
<keyword evidence="5" id="KW-0274">FAD</keyword>
<evidence type="ECO:0000256" key="6">
    <source>
        <dbReference type="ARBA" id="ARBA00023002"/>
    </source>
</evidence>
<dbReference type="InterPro" id="IPR052542">
    <property type="entry name" value="Cholesterol_Oxidase"/>
</dbReference>
<evidence type="ECO:0000256" key="4">
    <source>
        <dbReference type="ARBA" id="ARBA00022630"/>
    </source>
</evidence>
<accession>A0A7X0KV69</accession>
<keyword evidence="10" id="KW-0413">Isomerase</keyword>
<dbReference type="GO" id="GO:0008203">
    <property type="term" value="P:cholesterol metabolic process"/>
    <property type="evidence" value="ECO:0007669"/>
    <property type="project" value="UniProtKB-KW"/>
</dbReference>
<evidence type="ECO:0000256" key="10">
    <source>
        <dbReference type="ARBA" id="ARBA00023235"/>
    </source>
</evidence>
<sequence length="802" mass="86140">MNAATPEHVDAVVVGSGFGASVSAYRLADAGRSVIVLERGRAYPPGSFARNPYEMSRAFWEPKDELFGLFDIRSFRKIEAIVSSGLGGGSLIYANVLLRKDERWFVHDSPLPGGGYENWPIGRGDLDPHYDAVEAMMNPIPNPYPDLPKSRALRDAAAAAGLEAFSPPLAVSFSPRPGAPAEQKQIIDEPPYGNIHGVPRLTCRLCGECDIGCNEGSKNTLDHNYLSAAAAKGADIRTLADVYGITPLDGGGYEVRYQQYGTEAEADGKRTREPVTIRCKELYLGAGTFGTTSLLLRNRVGLPALGRALGSRFSGNGDLLTFCFDAKTVTERGHVRVIDAAHGPVITTAIRKPDGMDEAGAGRGYYVQEAGFPEFTNWLIETAQVTSSIKRAAAVVRQIMAYRMSERNESTISAEVAGLIGQGQLTSSSLPLLGMGRDTPDGRITLADGELDVEWTTATSAAYFDAMRATMLQLTENLGGRFRDNPLWWTKRVVTVHPLGGAPMGRHVGEGVVDSWNESFGHPGLYVVDGAGMPGPVGPNPSLTIAAMADRAVEHALEKPKPRRRRAGTPVAPPPPAPEVADPVSGRGMEFTEKMRGFLALGHSDPMSGWEHGRQLAQRFMFKLTITAPDVERFVSGEDHTATAEGYVDCDLLGGELPVVRGWANLFVDAGEDTREMRYRLWFHDASGTPLTMYGFKVVRDDPGFDVWTDTSTLYITLMKGHVAPGVAGADDGSGEVVGAGMLRILPLDFARQLTTFKGAGQGGLGSIARFGAFFTKSVKDAYLKPAPQRAGAGTDTDGAGR</sequence>
<dbReference type="PANTHER" id="PTHR47470">
    <property type="entry name" value="CHOLESTEROL OXIDASE"/>
    <property type="match status" value="1"/>
</dbReference>
<evidence type="ECO:0000256" key="7">
    <source>
        <dbReference type="ARBA" id="ARBA00023098"/>
    </source>
</evidence>
<evidence type="ECO:0000256" key="13">
    <source>
        <dbReference type="ARBA" id="ARBA00049723"/>
    </source>
</evidence>
<comment type="pathway">
    <text evidence="12">Steroid metabolism; cholesterol degradation.</text>
</comment>
<organism evidence="18 19">
    <name type="scientific">Microbacterium thalassium</name>
    <dbReference type="NCBI Taxonomy" id="362649"/>
    <lineage>
        <taxon>Bacteria</taxon>
        <taxon>Bacillati</taxon>
        <taxon>Actinomycetota</taxon>
        <taxon>Actinomycetes</taxon>
        <taxon>Micrococcales</taxon>
        <taxon>Microbacteriaceae</taxon>
        <taxon>Microbacterium</taxon>
    </lineage>
</organism>
<dbReference type="InterPro" id="IPR007867">
    <property type="entry name" value="GMC_OxRtase_C"/>
</dbReference>